<comment type="caution">
    <text evidence="8">The sequence shown here is derived from an EMBL/GenBank/DDBJ whole genome shotgun (WGS) entry which is preliminary data.</text>
</comment>
<keyword evidence="9" id="KW-1185">Reference proteome</keyword>
<evidence type="ECO:0000256" key="2">
    <source>
        <dbReference type="ARBA" id="ARBA00022643"/>
    </source>
</evidence>
<dbReference type="SUPFAM" id="SSF51679">
    <property type="entry name" value="Bacterial luciferase-like"/>
    <property type="match status" value="1"/>
</dbReference>
<reference evidence="8" key="1">
    <citation type="journal article" date="2014" name="Int. J. Syst. Evol. Microbiol.">
        <title>Complete genome sequence of Corynebacterium casei LMG S-19264T (=DSM 44701T), isolated from a smear-ripened cheese.</title>
        <authorList>
            <consortium name="US DOE Joint Genome Institute (JGI-PGF)"/>
            <person name="Walter F."/>
            <person name="Albersmeier A."/>
            <person name="Kalinowski J."/>
            <person name="Ruckert C."/>
        </authorList>
    </citation>
    <scope>NUCLEOTIDE SEQUENCE</scope>
    <source>
        <strain evidence="8">CGMCC 1.12785</strain>
    </source>
</reference>
<keyword evidence="2 6" id="KW-0288">FMN</keyword>
<organism evidence="8 9">
    <name type="scientific">Sediminivirga luteola</name>
    <dbReference type="NCBI Taxonomy" id="1774748"/>
    <lineage>
        <taxon>Bacteria</taxon>
        <taxon>Bacillati</taxon>
        <taxon>Actinomycetota</taxon>
        <taxon>Actinomycetes</taxon>
        <taxon>Micrococcales</taxon>
        <taxon>Brevibacteriaceae</taxon>
        <taxon>Sediminivirga</taxon>
    </lineage>
</organism>
<dbReference type="GO" id="GO:0016705">
    <property type="term" value="F:oxidoreductase activity, acting on paired donors, with incorporation or reduction of molecular oxygen"/>
    <property type="evidence" value="ECO:0007669"/>
    <property type="project" value="InterPro"/>
</dbReference>
<sequence length="424" mass="46610">MSRTSGPVTDHMVVNVNVLGVGQRPAAWRNPELHARSILDLDYWQTVARTAEKALVDAVFIADRPAMTDPRTRPVQYLEPTVQLTAMAAVTEHVGFVGTASTTLNTPEELAARLYSLHVASRGRYAWNAVTTYDPEAVRNFGHAAVATRETRYARGEEVIRAVRALWESAGTGQTVSFHGDYVDMEATLPAAVTFPGHPVIVQAGGSMPGKRLAGRVADAVYSVEQDLEAGVESRELVRRIAAEEGRSPDAVRVYPGLALVIGSTEAEAWERFDHWENLAPPTYSLQALSAALGEDLSDVDLDAPLPARILDAEPSPEEFSGWSLGYRNTLVRMARRSGAPVRKLLREFGGYGQRFLAGTPEQIADTMEEWFRAGAADGFNLMLDLFPSALEDYAEQVVPELQRRGLIRREYTEGTLRDRFTSP</sequence>
<keyword evidence="1 6" id="KW-0285">Flavoprotein</keyword>
<dbReference type="Proteomes" id="UP000616114">
    <property type="component" value="Unassembled WGS sequence"/>
</dbReference>
<feature type="binding site" evidence="6">
    <location>
        <position position="99"/>
    </location>
    <ligand>
        <name>FMN</name>
        <dbReference type="ChEBI" id="CHEBI:58210"/>
    </ligand>
</feature>
<dbReference type="InterPro" id="IPR036661">
    <property type="entry name" value="Luciferase-like_sf"/>
</dbReference>
<dbReference type="InterPro" id="IPR051260">
    <property type="entry name" value="Diverse_substr_monoxygenases"/>
</dbReference>
<dbReference type="Gene3D" id="3.20.20.30">
    <property type="entry name" value="Luciferase-like domain"/>
    <property type="match status" value="1"/>
</dbReference>
<comment type="similarity">
    <text evidence="5">Belongs to the NtaA/SnaA/DszA monooxygenase family.</text>
</comment>
<gene>
    <name evidence="8" type="primary">ssuD</name>
    <name evidence="8" type="ORF">GCM10011333_11380</name>
</gene>
<reference evidence="8" key="2">
    <citation type="submission" date="2020-09" db="EMBL/GenBank/DDBJ databases">
        <authorList>
            <person name="Sun Q."/>
            <person name="Zhou Y."/>
        </authorList>
    </citation>
    <scope>NUCLEOTIDE SEQUENCE</scope>
    <source>
        <strain evidence="8">CGMCC 1.12785</strain>
    </source>
</reference>
<keyword evidence="3" id="KW-0560">Oxidoreductase</keyword>
<dbReference type="PANTHER" id="PTHR30011">
    <property type="entry name" value="ALKANESULFONATE MONOOXYGENASE-RELATED"/>
    <property type="match status" value="1"/>
</dbReference>
<dbReference type="PIRSF" id="PIRSF000337">
    <property type="entry name" value="NTA_MOA"/>
    <property type="match status" value="1"/>
</dbReference>
<feature type="binding site" evidence="6">
    <location>
        <position position="63"/>
    </location>
    <ligand>
        <name>FMN</name>
        <dbReference type="ChEBI" id="CHEBI:58210"/>
    </ligand>
</feature>
<evidence type="ECO:0000313" key="8">
    <source>
        <dbReference type="EMBL" id="GGA10386.1"/>
    </source>
</evidence>
<evidence type="ECO:0000256" key="6">
    <source>
        <dbReference type="PIRSR" id="PIRSR000337-1"/>
    </source>
</evidence>
<dbReference type="EMBL" id="BMFY01000004">
    <property type="protein sequence ID" value="GGA10386.1"/>
    <property type="molecule type" value="Genomic_DNA"/>
</dbReference>
<dbReference type="PANTHER" id="PTHR30011:SF16">
    <property type="entry name" value="C2H2 FINGER DOMAIN TRANSCRIPTION FACTOR (EUROFUNG)-RELATED"/>
    <property type="match status" value="1"/>
</dbReference>
<dbReference type="NCBIfam" id="TIGR03860">
    <property type="entry name" value="FMN_nitrolo"/>
    <property type="match status" value="1"/>
</dbReference>
<feature type="binding site" evidence="6">
    <location>
        <position position="153"/>
    </location>
    <ligand>
        <name>FMN</name>
        <dbReference type="ChEBI" id="CHEBI:58210"/>
    </ligand>
</feature>
<evidence type="ECO:0000313" key="9">
    <source>
        <dbReference type="Proteomes" id="UP000616114"/>
    </source>
</evidence>
<dbReference type="GO" id="GO:0004497">
    <property type="term" value="F:monooxygenase activity"/>
    <property type="evidence" value="ECO:0007669"/>
    <property type="project" value="UniProtKB-KW"/>
</dbReference>
<dbReference type="AlphaFoldDB" id="A0A8J2XJZ4"/>
<dbReference type="InterPro" id="IPR016215">
    <property type="entry name" value="NTA_MOA"/>
</dbReference>
<keyword evidence="4 8" id="KW-0503">Monooxygenase</keyword>
<dbReference type="InterPro" id="IPR011251">
    <property type="entry name" value="Luciferase-like_dom"/>
</dbReference>
<accession>A0A8J2XJZ4</accession>
<protein>
    <submittedName>
        <fullName evidence="8">Nitrilotriacetate monooxygenase</fullName>
    </submittedName>
</protein>
<dbReference type="RefSeq" id="WP_229744955.1">
    <property type="nucleotide sequence ID" value="NZ_BMFY01000004.1"/>
</dbReference>
<evidence type="ECO:0000259" key="7">
    <source>
        <dbReference type="Pfam" id="PF00296"/>
    </source>
</evidence>
<feature type="domain" description="Luciferase-like" evidence="7">
    <location>
        <begin position="34"/>
        <end position="376"/>
    </location>
</feature>
<evidence type="ECO:0000256" key="3">
    <source>
        <dbReference type="ARBA" id="ARBA00023002"/>
    </source>
</evidence>
<dbReference type="Pfam" id="PF00296">
    <property type="entry name" value="Bac_luciferase"/>
    <property type="match status" value="1"/>
</dbReference>
<evidence type="ECO:0000256" key="1">
    <source>
        <dbReference type="ARBA" id="ARBA00022630"/>
    </source>
</evidence>
<evidence type="ECO:0000256" key="5">
    <source>
        <dbReference type="ARBA" id="ARBA00033748"/>
    </source>
</evidence>
<feature type="binding site" evidence="6">
    <location>
        <position position="207"/>
    </location>
    <ligand>
        <name>FMN</name>
        <dbReference type="ChEBI" id="CHEBI:58210"/>
    </ligand>
</feature>
<evidence type="ECO:0000256" key="4">
    <source>
        <dbReference type="ARBA" id="ARBA00023033"/>
    </source>
</evidence>
<proteinExistence type="inferred from homology"/>
<name>A0A8J2XJZ4_9MICO</name>